<reference evidence="2" key="1">
    <citation type="submission" date="2022-10" db="EMBL/GenBank/DDBJ databases">
        <title>Adaptive evolution leads to modifications in subtelomeric GC content in a zoonotic Cryptosporidium species.</title>
        <authorList>
            <person name="Li J."/>
            <person name="Feng Y."/>
            <person name="Xiao L."/>
        </authorList>
    </citation>
    <scope>NUCLEOTIDE SEQUENCE</scope>
    <source>
        <strain evidence="2">25894</strain>
    </source>
</reference>
<gene>
    <name evidence="2" type="ORF">OJ252_3422</name>
</gene>
<protein>
    <submittedName>
        <fullName evidence="2">Signal peptide-containing protein</fullName>
    </submittedName>
</protein>
<dbReference type="Proteomes" id="UP001071777">
    <property type="component" value="Unassembled WGS sequence"/>
</dbReference>
<dbReference type="EMBL" id="JAPCXB010000166">
    <property type="protein sequence ID" value="KAJ1605649.1"/>
    <property type="molecule type" value="Genomic_DNA"/>
</dbReference>
<proteinExistence type="predicted"/>
<keyword evidence="3" id="KW-1185">Reference proteome</keyword>
<sequence length="461" mass="51816">MRAMPVVTSLLSLEKKEEVNQSQYCLLETLKQLAASNGRIPPKITRKKIGQAVLICKDKVMVCEYPTVIEETIYMTLGQYGHLAQIDTSKALEFMNEIQKEITTPVSSYTRMYKLSQNSNFCRLYEDFILSAHPNEYHVSFLPEEGERCQELLKRVKQNSFYSYWSQGGVVADQAQPIVDDKVSNEPISTKDTVINNIFTSPPAEEVRVEEIHRPKEEEEEQVEYENVILSRRELEAMDMEEEKDDSGCCSGCSCSSKKGKNEKGRSEKDVMESNMAEEELEKEEKSGCCSCSSSKKKSKSKSKSQDESKPLNDIIDGEEELEKEEKSGCCSCSSSKKKSKSKSKSQDGDALRAPEGTLTEEERELRRMEEEMGKEEKSGCCSCSSSKKKSKSKSKSQDEEAAVAGTALEDDLEDPDSRSDSGCCSCSSKGKSSKSEADDLIELERNLEEEEKRLSMRVTN</sequence>
<feature type="compositionally biased region" description="Basic and acidic residues" evidence="1">
    <location>
        <begin position="364"/>
        <end position="379"/>
    </location>
</feature>
<evidence type="ECO:0000256" key="1">
    <source>
        <dbReference type="SAM" id="MobiDB-lite"/>
    </source>
</evidence>
<evidence type="ECO:0000313" key="3">
    <source>
        <dbReference type="Proteomes" id="UP001071777"/>
    </source>
</evidence>
<name>A0ABQ8P2T3_9CRYT</name>
<comment type="caution">
    <text evidence="2">The sequence shown here is derived from an EMBL/GenBank/DDBJ whole genome shotgun (WGS) entry which is preliminary data.</text>
</comment>
<evidence type="ECO:0000313" key="2">
    <source>
        <dbReference type="EMBL" id="KAJ1605649.1"/>
    </source>
</evidence>
<feature type="region of interest" description="Disordered" evidence="1">
    <location>
        <begin position="243"/>
        <end position="442"/>
    </location>
</feature>
<organism evidence="2 3">
    <name type="scientific">Cryptosporidium canis</name>
    <dbReference type="NCBI Taxonomy" id="195482"/>
    <lineage>
        <taxon>Eukaryota</taxon>
        <taxon>Sar</taxon>
        <taxon>Alveolata</taxon>
        <taxon>Apicomplexa</taxon>
        <taxon>Conoidasida</taxon>
        <taxon>Coccidia</taxon>
        <taxon>Eucoccidiorida</taxon>
        <taxon>Eimeriorina</taxon>
        <taxon>Cryptosporidiidae</taxon>
        <taxon>Cryptosporidium</taxon>
    </lineage>
</organism>
<feature type="compositionally biased region" description="Basic and acidic residues" evidence="1">
    <location>
        <begin position="260"/>
        <end position="272"/>
    </location>
</feature>
<accession>A0ABQ8P2T3</accession>